<evidence type="ECO:0000256" key="4">
    <source>
        <dbReference type="ARBA" id="ARBA00023136"/>
    </source>
</evidence>
<keyword evidence="8" id="KW-1185">Reference proteome</keyword>
<evidence type="ECO:0000256" key="1">
    <source>
        <dbReference type="ARBA" id="ARBA00004141"/>
    </source>
</evidence>
<dbReference type="InterPro" id="IPR000292">
    <property type="entry name" value="For/NO2_transpt"/>
</dbReference>
<feature type="transmembrane region" description="Helical" evidence="6">
    <location>
        <begin position="28"/>
        <end position="49"/>
    </location>
</feature>
<keyword evidence="3 6" id="KW-1133">Transmembrane helix</keyword>
<keyword evidence="4 6" id="KW-0472">Membrane</keyword>
<evidence type="ECO:0000256" key="6">
    <source>
        <dbReference type="SAM" id="Phobius"/>
    </source>
</evidence>
<proteinExistence type="inferred from homology"/>
<name>A0A7X0SRN6_9BACL</name>
<evidence type="ECO:0000256" key="5">
    <source>
        <dbReference type="ARBA" id="ARBA00049660"/>
    </source>
</evidence>
<gene>
    <name evidence="7" type="ORF">H7C18_28465</name>
</gene>
<dbReference type="GO" id="GO:0015499">
    <property type="term" value="F:formate transmembrane transporter activity"/>
    <property type="evidence" value="ECO:0007669"/>
    <property type="project" value="TreeGrafter"/>
</dbReference>
<dbReference type="GO" id="GO:0005886">
    <property type="term" value="C:plasma membrane"/>
    <property type="evidence" value="ECO:0007669"/>
    <property type="project" value="TreeGrafter"/>
</dbReference>
<dbReference type="PANTHER" id="PTHR30520">
    <property type="entry name" value="FORMATE TRANSPORTER-RELATED"/>
    <property type="match status" value="1"/>
</dbReference>
<organism evidence="7 8">
    <name type="scientific">Cohnella zeiphila</name>
    <dbReference type="NCBI Taxonomy" id="2761120"/>
    <lineage>
        <taxon>Bacteria</taxon>
        <taxon>Bacillati</taxon>
        <taxon>Bacillota</taxon>
        <taxon>Bacilli</taxon>
        <taxon>Bacillales</taxon>
        <taxon>Paenibacillaceae</taxon>
        <taxon>Cohnella</taxon>
    </lineage>
</organism>
<sequence>MDYVKPNEILKSMVEGGTAKASASAGQMLVRGFLGGAILAFATTLAFTAVSQTKIGMAGAIIFPVGFAMIVLLGLELVTGSFALIPLSVLARRASVGRMLGSFGWAIVGHILGCLVYAVLYDLTVTKMGSDMANPLAQTLISTAEAKTIAYKSMGAEGLLLVIVKAILCNWMVTLGVVMAMSSTSTIGKIAAMWLPILTFFGQGFEHAVVNMFVIPAGMMLGAKVSVGDWWLWNQIPVLVGNFIGGALFTGVMLALSQKGIKLLPGRNVPGTLDSAVSAEQSA</sequence>
<feature type="transmembrane region" description="Helical" evidence="6">
    <location>
        <begin position="99"/>
        <end position="120"/>
    </location>
</feature>
<reference evidence="7 8" key="1">
    <citation type="submission" date="2020-08" db="EMBL/GenBank/DDBJ databases">
        <title>Cohnella phylogeny.</title>
        <authorList>
            <person name="Dunlap C."/>
        </authorList>
    </citation>
    <scope>NUCLEOTIDE SEQUENCE [LARGE SCALE GENOMIC DNA]</scope>
    <source>
        <strain evidence="7 8">CBP 2801</strain>
    </source>
</reference>
<keyword evidence="2 6" id="KW-0812">Transmembrane</keyword>
<evidence type="ECO:0000313" key="7">
    <source>
        <dbReference type="EMBL" id="MBB6734851.1"/>
    </source>
</evidence>
<comment type="caution">
    <text evidence="7">The sequence shown here is derived from an EMBL/GenBank/DDBJ whole genome shotgun (WGS) entry which is preliminary data.</text>
</comment>
<dbReference type="AlphaFoldDB" id="A0A7X0SRN6"/>
<evidence type="ECO:0000256" key="2">
    <source>
        <dbReference type="ARBA" id="ARBA00022692"/>
    </source>
</evidence>
<dbReference type="PANTHER" id="PTHR30520:SF6">
    <property type="entry name" value="FORMATE_NITRATE FAMILY TRANSPORTER (EUROFUNG)"/>
    <property type="match status" value="1"/>
</dbReference>
<comment type="similarity">
    <text evidence="5">Belongs to the FNT transporter (TC 1.A.16) family.</text>
</comment>
<evidence type="ECO:0000313" key="8">
    <source>
        <dbReference type="Proteomes" id="UP000564644"/>
    </source>
</evidence>
<dbReference type="EMBL" id="JACJVO010000038">
    <property type="protein sequence ID" value="MBB6734851.1"/>
    <property type="molecule type" value="Genomic_DNA"/>
</dbReference>
<feature type="transmembrane region" description="Helical" evidence="6">
    <location>
        <begin position="159"/>
        <end position="181"/>
    </location>
</feature>
<dbReference type="Gene3D" id="1.20.1080.10">
    <property type="entry name" value="Glycerol uptake facilitator protein"/>
    <property type="match status" value="1"/>
</dbReference>
<dbReference type="InterPro" id="IPR023271">
    <property type="entry name" value="Aquaporin-like"/>
</dbReference>
<dbReference type="Pfam" id="PF01226">
    <property type="entry name" value="Form_Nir_trans"/>
    <property type="match status" value="1"/>
</dbReference>
<feature type="transmembrane region" description="Helical" evidence="6">
    <location>
        <begin position="193"/>
        <end position="215"/>
    </location>
</feature>
<protein>
    <submittedName>
        <fullName evidence="7">Formate/nitrite transporter family protein</fullName>
    </submittedName>
</protein>
<evidence type="ECO:0000256" key="3">
    <source>
        <dbReference type="ARBA" id="ARBA00022989"/>
    </source>
</evidence>
<dbReference type="Proteomes" id="UP000564644">
    <property type="component" value="Unassembled WGS sequence"/>
</dbReference>
<feature type="transmembrane region" description="Helical" evidence="6">
    <location>
        <begin position="61"/>
        <end position="87"/>
    </location>
</feature>
<dbReference type="RefSeq" id="WP_185132515.1">
    <property type="nucleotide sequence ID" value="NZ_JACJVO010000038.1"/>
</dbReference>
<comment type="subcellular location">
    <subcellularLocation>
        <location evidence="1">Membrane</location>
        <topology evidence="1">Multi-pass membrane protein</topology>
    </subcellularLocation>
</comment>
<accession>A0A7X0SRN6</accession>
<feature type="transmembrane region" description="Helical" evidence="6">
    <location>
        <begin position="235"/>
        <end position="257"/>
    </location>
</feature>